<dbReference type="InterPro" id="IPR040577">
    <property type="entry name" value="Gln-synt_C"/>
</dbReference>
<dbReference type="Gene3D" id="1.20.120.1560">
    <property type="match status" value="1"/>
</dbReference>
<evidence type="ECO:0000259" key="3">
    <source>
        <dbReference type="PROSITE" id="PS51986"/>
    </source>
</evidence>
<dbReference type="InterPro" id="IPR052725">
    <property type="entry name" value="GS_Type-3"/>
</dbReference>
<evidence type="ECO:0000256" key="1">
    <source>
        <dbReference type="PROSITE-ProRule" id="PRU01330"/>
    </source>
</evidence>
<feature type="domain" description="GS beta-grasp" evidence="3">
    <location>
        <begin position="67"/>
        <end position="161"/>
    </location>
</feature>
<dbReference type="PaxDb" id="166486-ERS852572_01252"/>
<dbReference type="Proteomes" id="UP000095350">
    <property type="component" value="Unassembled WGS sequence"/>
</dbReference>
<dbReference type="InterPro" id="IPR008146">
    <property type="entry name" value="Gln_synth_cat_dom"/>
</dbReference>
<dbReference type="InterPro" id="IPR014746">
    <property type="entry name" value="Gln_synth/guanido_kin_cat_dom"/>
</dbReference>
<organism evidence="5 7">
    <name type="scientific">Roseburia intestinalis</name>
    <dbReference type="NCBI Taxonomy" id="166486"/>
    <lineage>
        <taxon>Bacteria</taxon>
        <taxon>Bacillati</taxon>
        <taxon>Bacillota</taxon>
        <taxon>Clostridia</taxon>
        <taxon>Lachnospirales</taxon>
        <taxon>Lachnospiraceae</taxon>
        <taxon>Roseburia</taxon>
    </lineage>
</organism>
<evidence type="ECO:0000313" key="8">
    <source>
        <dbReference type="Proteomes" id="UP000284051"/>
    </source>
</evidence>
<dbReference type="PANTHER" id="PTHR42974:SF1">
    <property type="entry name" value="TYPE-3 GLUTAMINE SYNTHETASE"/>
    <property type="match status" value="1"/>
</dbReference>
<reference evidence="5 7" key="1">
    <citation type="submission" date="2015-09" db="EMBL/GenBank/DDBJ databases">
        <authorList>
            <consortium name="Pathogen Informatics"/>
        </authorList>
    </citation>
    <scope>NUCLEOTIDE SEQUENCE [LARGE SCALE GENOMIC DNA]</scope>
    <source>
        <strain evidence="5 7">2789STDY5834960</strain>
    </source>
</reference>
<dbReference type="AlphaFoldDB" id="A0A173SY09"/>
<dbReference type="InterPro" id="IPR008147">
    <property type="entry name" value="Gln_synt_N"/>
</dbReference>
<evidence type="ECO:0000313" key="6">
    <source>
        <dbReference type="EMBL" id="RHG30753.1"/>
    </source>
</evidence>
<dbReference type="RefSeq" id="WP_055193798.1">
    <property type="nucleotide sequence ID" value="NZ_CABIYH010000008.1"/>
</dbReference>
<dbReference type="PROSITE" id="PS00181">
    <property type="entry name" value="GLNA_ATP"/>
    <property type="match status" value="1"/>
</dbReference>
<dbReference type="Proteomes" id="UP000284051">
    <property type="component" value="Unassembled WGS sequence"/>
</dbReference>
<reference evidence="6 8" key="2">
    <citation type="submission" date="2018-08" db="EMBL/GenBank/DDBJ databases">
        <title>A genome reference for cultivated species of the human gut microbiota.</title>
        <authorList>
            <person name="Zou Y."/>
            <person name="Xue W."/>
            <person name="Luo G."/>
        </authorList>
    </citation>
    <scope>NUCLEOTIDE SEQUENCE [LARGE SCALE GENOMIC DNA]</scope>
    <source>
        <strain evidence="6 8">AM22-21LB</strain>
    </source>
</reference>
<dbReference type="GO" id="GO:0006542">
    <property type="term" value="P:glutamine biosynthetic process"/>
    <property type="evidence" value="ECO:0007669"/>
    <property type="project" value="InterPro"/>
</dbReference>
<dbReference type="PROSITE" id="PS51986">
    <property type="entry name" value="GS_BETA_GRASP"/>
    <property type="match status" value="1"/>
</dbReference>
<dbReference type="Pfam" id="PF18318">
    <property type="entry name" value="Gln-synt_C-ter"/>
    <property type="match status" value="1"/>
</dbReference>
<proteinExistence type="inferred from homology"/>
<dbReference type="OrthoDB" id="9807095at2"/>
<evidence type="ECO:0000313" key="7">
    <source>
        <dbReference type="Proteomes" id="UP000095350"/>
    </source>
</evidence>
<dbReference type="InterPro" id="IPR027303">
    <property type="entry name" value="Gln_synth_gly_rich_site"/>
</dbReference>
<dbReference type="Pfam" id="PF00120">
    <property type="entry name" value="Gln-synt_C"/>
    <property type="match status" value="1"/>
</dbReference>
<dbReference type="PROSITE" id="PS51987">
    <property type="entry name" value="GS_CATALYTIC"/>
    <property type="match status" value="1"/>
</dbReference>
<protein>
    <submittedName>
        <fullName evidence="5 6">Glutamine synthetase</fullName>
        <ecNumber evidence="5">6.3.1.2</ecNumber>
    </submittedName>
</protein>
<gene>
    <name evidence="5" type="primary">glnA_2</name>
    <name evidence="6" type="ORF">DW264_00425</name>
    <name evidence="5" type="ORF">ERS852572_01252</name>
</gene>
<evidence type="ECO:0000256" key="2">
    <source>
        <dbReference type="RuleBase" id="RU000384"/>
    </source>
</evidence>
<sequence length="706" mass="78457">MSETGYLNVAEIFGENVFNDAVMQERLPKKVYKKLKEVIQEGRELDLETADVVAHEMKEWAIEKGATHYTHWFQPLTGVTAEKHDSFITAPMENGKVLMSFSGKELIKGEPDASSFPSGGLRATFEARGYTAWDCTSPAFVRQDAAGATLCIPTAFCSYTGEALDQKTPLLRSMEAINEQALRLVRLFGNTTSKRVTPSVGPEQEYFIVDRQKYLQRKDLIFTGRTLFGAMPPKGQEMDDHYFGAIRERIAAFMKDVNEELWKLGVSAKTQHNEVAPAQHELAPIYAQANIAVDHNQLVMETLKKVAGRHDLQCLLHEKPFAGVNGSGKHNNWSITTDDGINLLEPGKTPHENVQFLLVLTCILKAVDKHADLLRESAADVGNDHRLGANEAPPAIVSVYLGEQLQDVLSQLISTGEATHSLAGQKLETGVKTLPDFMKDATDRNRTSPFAFTGNKFEFRMVGSQDSIAQPNVVLNTIVAEAFAEACDVLEKADDFDMAVHDLIKEYATEHQRIVFNGNGYSDEWVAEAERRGLPNIRSMVDAIPALNTEKSVKLFEKFKVFTKAELDSRVEIEYETYSKEINIEARAAIDIATKQIIPAVIKYTTVLAESITSVKAACGADVSAQTEILTQVSSLLADSKKALAKLQEVTEKAAEMEEGRDQAVYYRDEVKTAMDELRAPIDKLEMLVDKSMWPMPSYGDLLFEV</sequence>
<evidence type="ECO:0000313" key="5">
    <source>
        <dbReference type="EMBL" id="CUM95574.1"/>
    </source>
</evidence>
<dbReference type="EMBL" id="CYXZ01000008">
    <property type="protein sequence ID" value="CUM95574.1"/>
    <property type="molecule type" value="Genomic_DNA"/>
</dbReference>
<dbReference type="EC" id="6.3.1.2" evidence="5"/>
<keyword evidence="5" id="KW-0436">Ligase</keyword>
<name>A0A173SY09_9FIRM</name>
<comment type="similarity">
    <text evidence="1 2">Belongs to the glutamine synthetase family.</text>
</comment>
<feature type="domain" description="GS catalytic" evidence="4">
    <location>
        <begin position="166"/>
        <end position="597"/>
    </location>
</feature>
<dbReference type="STRING" id="166486.ERS852572_01252"/>
<dbReference type="EMBL" id="QRID01000001">
    <property type="protein sequence ID" value="RHG30753.1"/>
    <property type="molecule type" value="Genomic_DNA"/>
</dbReference>
<dbReference type="GO" id="GO:0004356">
    <property type="term" value="F:glutamine synthetase activity"/>
    <property type="evidence" value="ECO:0007669"/>
    <property type="project" value="UniProtKB-EC"/>
</dbReference>
<dbReference type="InterPro" id="IPR022147">
    <property type="entry name" value="GSIII_N"/>
</dbReference>
<dbReference type="SUPFAM" id="SSF55931">
    <property type="entry name" value="Glutamine synthetase/guanido kinase"/>
    <property type="match status" value="1"/>
</dbReference>
<accession>A0A173SY09</accession>
<dbReference type="PANTHER" id="PTHR42974">
    <property type="entry name" value="GLUTAMINE SYNTHETASE"/>
    <property type="match status" value="1"/>
</dbReference>
<dbReference type="SMART" id="SM01230">
    <property type="entry name" value="Gln-synt_C"/>
    <property type="match status" value="1"/>
</dbReference>
<evidence type="ECO:0000259" key="4">
    <source>
        <dbReference type="PROSITE" id="PS51987"/>
    </source>
</evidence>
<dbReference type="Gene3D" id="3.30.590.10">
    <property type="entry name" value="Glutamine synthetase/guanido kinase, catalytic domain"/>
    <property type="match status" value="1"/>
</dbReference>
<dbReference type="Pfam" id="PF12437">
    <property type="entry name" value="GSIII_N"/>
    <property type="match status" value="1"/>
</dbReference>